<dbReference type="Pfam" id="PF00413">
    <property type="entry name" value="Peptidase_M10"/>
    <property type="match status" value="1"/>
</dbReference>
<dbReference type="GO" id="GO:0006508">
    <property type="term" value="P:proteolysis"/>
    <property type="evidence" value="ECO:0007669"/>
    <property type="project" value="UniProtKB-KW"/>
</dbReference>
<feature type="binding site" evidence="8">
    <location>
        <position position="182"/>
    </location>
    <ligand>
        <name>Zn(2+)</name>
        <dbReference type="ChEBI" id="CHEBI:29105"/>
        <label>1</label>
    </ligand>
</feature>
<keyword evidence="11" id="KW-1185">Reference proteome</keyword>
<dbReference type="GO" id="GO:0008270">
    <property type="term" value="F:zinc ion binding"/>
    <property type="evidence" value="ECO:0007669"/>
    <property type="project" value="InterPro"/>
</dbReference>
<feature type="binding site" evidence="8">
    <location>
        <position position="211"/>
    </location>
    <ligand>
        <name>Zn(2+)</name>
        <dbReference type="ChEBI" id="CHEBI:29105"/>
        <label>1</label>
    </ligand>
</feature>
<dbReference type="SUPFAM" id="SSF55486">
    <property type="entry name" value="Metalloproteases ('zincins'), catalytic domain"/>
    <property type="match status" value="1"/>
</dbReference>
<dbReference type="SUPFAM" id="SSF69318">
    <property type="entry name" value="Integrin alpha N-terminal domain"/>
    <property type="match status" value="1"/>
</dbReference>
<dbReference type="InterPro" id="IPR036365">
    <property type="entry name" value="PGBD-like_sf"/>
</dbReference>
<evidence type="ECO:0000256" key="6">
    <source>
        <dbReference type="ARBA" id="ARBA00023049"/>
    </source>
</evidence>
<feature type="binding site" evidence="8">
    <location>
        <position position="214"/>
    </location>
    <ligand>
        <name>Ca(2+)</name>
        <dbReference type="ChEBI" id="CHEBI:29108"/>
        <label>1</label>
    </ligand>
</feature>
<comment type="caution">
    <text evidence="10">The sequence shown here is derived from an EMBL/GenBank/DDBJ whole genome shotgun (WGS) entry which is preliminary data.</text>
</comment>
<dbReference type="Pfam" id="PF13517">
    <property type="entry name" value="FG-GAP_3"/>
    <property type="match status" value="1"/>
</dbReference>
<dbReference type="GO" id="GO:0004222">
    <property type="term" value="F:metalloendopeptidase activity"/>
    <property type="evidence" value="ECO:0007669"/>
    <property type="project" value="InterPro"/>
</dbReference>
<feature type="binding site" evidence="8">
    <location>
        <position position="170"/>
    </location>
    <ligand>
        <name>Ca(2+)</name>
        <dbReference type="ChEBI" id="CHEBI:29108"/>
        <label>2</label>
    </ligand>
</feature>
<dbReference type="InterPro" id="IPR006026">
    <property type="entry name" value="Peptidase_Metallo"/>
</dbReference>
<feature type="domain" description="Peptidase metallopeptidase" evidence="9">
    <location>
        <begin position="115"/>
        <end position="281"/>
    </location>
</feature>
<dbReference type="InterPro" id="IPR028994">
    <property type="entry name" value="Integrin_alpha_N"/>
</dbReference>
<dbReference type="Gene3D" id="2.130.10.130">
    <property type="entry name" value="Integrin alpha, N-terminal"/>
    <property type="match status" value="1"/>
</dbReference>
<proteinExistence type="predicted"/>
<dbReference type="AlphaFoldDB" id="A0A8H6PHF9"/>
<evidence type="ECO:0000256" key="2">
    <source>
        <dbReference type="ARBA" id="ARBA00022723"/>
    </source>
</evidence>
<gene>
    <name evidence="10" type="ORF">CNMCM5793_006046</name>
</gene>
<keyword evidence="3" id="KW-0732">Signal</keyword>
<comment type="cofactor">
    <cofactor evidence="8">
        <name>Zn(2+)</name>
        <dbReference type="ChEBI" id="CHEBI:29105"/>
    </cofactor>
    <text evidence="8">Binds 2 Zn(2+) ions per subunit.</text>
</comment>
<feature type="binding site" evidence="8">
    <location>
        <position position="254"/>
    </location>
    <ligand>
        <name>Zn(2+)</name>
        <dbReference type="ChEBI" id="CHEBI:29105"/>
        <label>2</label>
        <note>catalytic</note>
    </ligand>
</feature>
<dbReference type="EMBL" id="JACBAD010001733">
    <property type="protein sequence ID" value="KAF7136728.1"/>
    <property type="molecule type" value="Genomic_DNA"/>
</dbReference>
<feature type="binding site" evidence="8">
    <location>
        <position position="192"/>
    </location>
    <ligand>
        <name>Zn(2+)</name>
        <dbReference type="ChEBI" id="CHEBI:29105"/>
        <label>1</label>
    </ligand>
</feature>
<keyword evidence="4" id="KW-0378">Hydrolase</keyword>
<dbReference type="GO" id="GO:0031012">
    <property type="term" value="C:extracellular matrix"/>
    <property type="evidence" value="ECO:0007669"/>
    <property type="project" value="InterPro"/>
</dbReference>
<dbReference type="PANTHER" id="PTHR10201">
    <property type="entry name" value="MATRIX METALLOPROTEINASE"/>
    <property type="match status" value="1"/>
</dbReference>
<dbReference type="InterPro" id="IPR002477">
    <property type="entry name" value="Peptidoglycan-bd-like"/>
</dbReference>
<dbReference type="InterPro" id="IPR024079">
    <property type="entry name" value="MetalloPept_cat_dom_sf"/>
</dbReference>
<evidence type="ECO:0000256" key="7">
    <source>
        <dbReference type="PIRSR" id="PIRSR621190-1"/>
    </source>
</evidence>
<evidence type="ECO:0000256" key="8">
    <source>
        <dbReference type="PIRSR" id="PIRSR621190-2"/>
    </source>
</evidence>
<name>A0A8H6PHF9_9EURO</name>
<evidence type="ECO:0000256" key="3">
    <source>
        <dbReference type="ARBA" id="ARBA00022729"/>
    </source>
</evidence>
<keyword evidence="1" id="KW-0645">Protease</keyword>
<evidence type="ECO:0000313" key="11">
    <source>
        <dbReference type="Proteomes" id="UP000630445"/>
    </source>
</evidence>
<feature type="binding site" evidence="8">
    <location>
        <position position="240"/>
    </location>
    <ligand>
        <name>Zn(2+)</name>
        <dbReference type="ChEBI" id="CHEBI:29105"/>
        <label>2</label>
        <note>catalytic</note>
    </ligand>
</feature>
<evidence type="ECO:0000259" key="9">
    <source>
        <dbReference type="SMART" id="SM00235"/>
    </source>
</evidence>
<dbReference type="Gene3D" id="3.40.390.10">
    <property type="entry name" value="Collagenase (Catalytic Domain)"/>
    <property type="match status" value="1"/>
</dbReference>
<feature type="binding site" evidence="8">
    <location>
        <position position="236"/>
    </location>
    <ligand>
        <name>Zn(2+)</name>
        <dbReference type="ChEBI" id="CHEBI:29105"/>
        <label>2</label>
        <note>catalytic</note>
    </ligand>
</feature>
<organism evidence="10 11">
    <name type="scientific">Aspergillus hiratsukae</name>
    <dbReference type="NCBI Taxonomy" id="1194566"/>
    <lineage>
        <taxon>Eukaryota</taxon>
        <taxon>Fungi</taxon>
        <taxon>Dikarya</taxon>
        <taxon>Ascomycota</taxon>
        <taxon>Pezizomycotina</taxon>
        <taxon>Eurotiomycetes</taxon>
        <taxon>Eurotiomycetidae</taxon>
        <taxon>Eurotiales</taxon>
        <taxon>Aspergillaceae</taxon>
        <taxon>Aspergillus</taxon>
        <taxon>Aspergillus subgen. Fumigati</taxon>
    </lineage>
</organism>
<dbReference type="PRINTS" id="PR00138">
    <property type="entry name" value="MATRIXIN"/>
</dbReference>
<dbReference type="InterPro" id="IPR013517">
    <property type="entry name" value="FG-GAP"/>
</dbReference>
<feature type="binding site" evidence="8">
    <location>
        <position position="216"/>
    </location>
    <ligand>
        <name>Ca(2+)</name>
        <dbReference type="ChEBI" id="CHEBI:29108"/>
        <label>1</label>
    </ligand>
</feature>
<dbReference type="PANTHER" id="PTHR10201:SF323">
    <property type="entry name" value="MATRIX METALLOPROTEINASE-21"/>
    <property type="match status" value="1"/>
</dbReference>
<reference evidence="10" key="1">
    <citation type="submission" date="2020-06" db="EMBL/GenBank/DDBJ databases">
        <title>Draft genome sequences of strains closely related to Aspergillus parafelis and Aspergillus hiratsukae.</title>
        <authorList>
            <person name="Dos Santos R.A.C."/>
            <person name="Rivero-Menendez O."/>
            <person name="Steenwyk J.L."/>
            <person name="Mead M.E."/>
            <person name="Goldman G.H."/>
            <person name="Alastruey-Izquierdo A."/>
            <person name="Rokas A."/>
        </authorList>
    </citation>
    <scope>NUCLEOTIDE SEQUENCE</scope>
    <source>
        <strain evidence="10">CNM-CM5793</strain>
    </source>
</reference>
<keyword evidence="6" id="KW-0482">Metalloprotease</keyword>
<feature type="binding site" evidence="8">
    <location>
        <position position="204"/>
    </location>
    <ligand>
        <name>Ca(2+)</name>
        <dbReference type="ChEBI" id="CHEBI:29108"/>
        <label>2</label>
    </ligand>
</feature>
<keyword evidence="2 8" id="KW-0479">Metal-binding</keyword>
<evidence type="ECO:0000313" key="10">
    <source>
        <dbReference type="EMBL" id="KAF7136728.1"/>
    </source>
</evidence>
<evidence type="ECO:0000256" key="1">
    <source>
        <dbReference type="ARBA" id="ARBA00022670"/>
    </source>
</evidence>
<sequence>MSQNTDFAKCAVKTSALTKQKYNRQKIRGLPDLKKGESHSDVVDVQNYLKRYGYLPLDSSCDPCMLDAPTSQAIARFQKRSNIDSSGNLDDATKQEMTISRCGLPDILDPLAFSIAGPWTRRNLTYAFGNLSSRMTRDVARNAIRRALNTWTQAGVGLNFTEVMANENPDIFIEWRPANDPDHSMVGGVLAHADFPPGYSIIVDGPPLPLHYDDQEHVWVDQAVINGYDIETVALHEVGHCLGLYHSDVQGSVMFRSVSASLTKRSLQPDNLAGIRALYDPPIFQSFLVQTGTALHETDDTFDCTMTDWNGDGRPDLVAIKKSKTGTNSTEVHIFSAVSNFKKVLVQTGTALHETDDTFDFTMTDWNGDGRPDLLAIKKSKTGTNSTEVHILSS</sequence>
<dbReference type="OrthoDB" id="65569at2759"/>
<feature type="binding site" evidence="8">
    <location>
        <position position="213"/>
    </location>
    <ligand>
        <name>Ca(2+)</name>
        <dbReference type="ChEBI" id="CHEBI:29108"/>
        <label>3</label>
    </ligand>
</feature>
<accession>A0A8H6PHF9</accession>
<dbReference type="Proteomes" id="UP000630445">
    <property type="component" value="Unassembled WGS sequence"/>
</dbReference>
<keyword evidence="5 8" id="KW-0862">Zinc</keyword>
<protein>
    <recommendedName>
        <fullName evidence="9">Peptidase metallopeptidase domain-containing protein</fullName>
    </recommendedName>
</protein>
<dbReference type="SMART" id="SM00235">
    <property type="entry name" value="ZnMc"/>
    <property type="match status" value="1"/>
</dbReference>
<evidence type="ECO:0000256" key="5">
    <source>
        <dbReference type="ARBA" id="ARBA00022833"/>
    </source>
</evidence>
<dbReference type="Pfam" id="PF01471">
    <property type="entry name" value="PG_binding_1"/>
    <property type="match status" value="1"/>
</dbReference>
<feature type="binding site" description="in inhibited form" evidence="8">
    <location>
        <position position="102"/>
    </location>
    <ligand>
        <name>Zn(2+)</name>
        <dbReference type="ChEBI" id="CHEBI:29105"/>
        <label>2</label>
        <note>catalytic</note>
    </ligand>
</feature>
<evidence type="ECO:0000256" key="4">
    <source>
        <dbReference type="ARBA" id="ARBA00022801"/>
    </source>
</evidence>
<feature type="binding site" evidence="8">
    <location>
        <position position="246"/>
    </location>
    <ligand>
        <name>Zn(2+)</name>
        <dbReference type="ChEBI" id="CHEBI:29105"/>
        <label>2</label>
        <note>catalytic</note>
    </ligand>
</feature>
<feature type="binding site" evidence="8">
    <location>
        <position position="216"/>
    </location>
    <ligand>
        <name>Ca(2+)</name>
        <dbReference type="ChEBI" id="CHEBI:29108"/>
        <label>3</label>
    </ligand>
</feature>
<keyword evidence="8" id="KW-0106">Calcium</keyword>
<dbReference type="SUPFAM" id="SSF47090">
    <property type="entry name" value="PGBD-like"/>
    <property type="match status" value="1"/>
</dbReference>
<comment type="cofactor">
    <cofactor evidence="8">
        <name>Ca(2+)</name>
        <dbReference type="ChEBI" id="CHEBI:29108"/>
    </cofactor>
    <text evidence="8">Can bind about 5 Ca(2+) ions per subunit.</text>
</comment>
<feature type="active site" evidence="7">
    <location>
        <position position="237"/>
    </location>
</feature>
<dbReference type="InterPro" id="IPR021190">
    <property type="entry name" value="Pept_M10A"/>
</dbReference>
<dbReference type="InterPro" id="IPR001818">
    <property type="entry name" value="Pept_M10_metallopeptidase"/>
</dbReference>